<evidence type="ECO:0000313" key="6">
    <source>
        <dbReference type="Proteomes" id="UP000272490"/>
    </source>
</evidence>
<organism evidence="5 6">
    <name type="scientific">Lachnoanaerobaculum gingivalis</name>
    <dbReference type="NCBI Taxonomy" id="2490855"/>
    <lineage>
        <taxon>Bacteria</taxon>
        <taxon>Bacillati</taxon>
        <taxon>Bacillota</taxon>
        <taxon>Clostridia</taxon>
        <taxon>Lachnospirales</taxon>
        <taxon>Lachnospiraceae</taxon>
        <taxon>Lachnoanaerobaculum</taxon>
    </lineage>
</organism>
<keyword evidence="1" id="KW-0805">Transcription regulation</keyword>
<evidence type="ECO:0000259" key="4">
    <source>
        <dbReference type="PROSITE" id="PS01124"/>
    </source>
</evidence>
<dbReference type="SMART" id="SM00342">
    <property type="entry name" value="HTH_ARAC"/>
    <property type="match status" value="1"/>
</dbReference>
<reference evidence="5 6" key="1">
    <citation type="submission" date="2018-11" db="EMBL/GenBank/DDBJ databases">
        <title>Genome sequencing of Lachnoanaerobaculum sp. KCOM 2030 (= ChDC B114).</title>
        <authorList>
            <person name="Kook J.-K."/>
            <person name="Park S.-N."/>
            <person name="Lim Y.K."/>
        </authorList>
    </citation>
    <scope>NUCLEOTIDE SEQUENCE [LARGE SCALE GENOMIC DNA]</scope>
    <source>
        <strain evidence="5 6">KCOM 2030</strain>
    </source>
</reference>
<feature type="domain" description="HTH araC/xylS-type" evidence="4">
    <location>
        <begin position="178"/>
        <end position="276"/>
    </location>
</feature>
<dbReference type="Proteomes" id="UP000272490">
    <property type="component" value="Unassembled WGS sequence"/>
</dbReference>
<evidence type="ECO:0000313" key="5">
    <source>
        <dbReference type="EMBL" id="RRJ26091.1"/>
    </source>
</evidence>
<keyword evidence="3" id="KW-0804">Transcription</keyword>
<dbReference type="EMBL" id="RRCO01000002">
    <property type="protein sequence ID" value="RRJ26091.1"/>
    <property type="molecule type" value="Genomic_DNA"/>
</dbReference>
<dbReference type="Gene3D" id="2.60.120.10">
    <property type="entry name" value="Jelly Rolls"/>
    <property type="match status" value="1"/>
</dbReference>
<dbReference type="PANTHER" id="PTHR43280">
    <property type="entry name" value="ARAC-FAMILY TRANSCRIPTIONAL REGULATOR"/>
    <property type="match status" value="1"/>
</dbReference>
<sequence>MDLNSIKTNKTEYEIIRHTKTNSLAMLMIEILSRSVHCHSDLEIGMILEGNIDLVIDNEVFKLNKNDIYIVNRYQPHSFYSNKHHNKIVIFLINHALYKNIGPDIIYKKNHIVYDEKNSDLYTTIFECAMCYASEIAFTELGAGAKALDLIYKLSKIADPFIDEQSTKQSRSKGKRLQRITDYMSEHHSENITLEDIANLESLSTYYISHFIKKMTGTTFTEYLNNIRFDHAFSLLNKTNLRISDICCEAGFSDSRYLNRIFKQKMGIDIQSYRKNIDKIELPLTDQPYMTVQNHISQSKFMSELEKYYEENFKECYFFNLK</sequence>
<dbReference type="InterPro" id="IPR009057">
    <property type="entry name" value="Homeodomain-like_sf"/>
</dbReference>
<dbReference type="SUPFAM" id="SSF51182">
    <property type="entry name" value="RmlC-like cupins"/>
    <property type="match status" value="1"/>
</dbReference>
<dbReference type="CDD" id="cd02208">
    <property type="entry name" value="cupin_RmlC-like"/>
    <property type="match status" value="1"/>
</dbReference>
<dbReference type="InterPro" id="IPR014710">
    <property type="entry name" value="RmlC-like_jellyroll"/>
</dbReference>
<dbReference type="GO" id="GO:0003700">
    <property type="term" value="F:DNA-binding transcription factor activity"/>
    <property type="evidence" value="ECO:0007669"/>
    <property type="project" value="InterPro"/>
</dbReference>
<accession>A0A3P3QXY6</accession>
<gene>
    <name evidence="5" type="ORF">EHV10_06045</name>
</gene>
<evidence type="ECO:0000256" key="1">
    <source>
        <dbReference type="ARBA" id="ARBA00023015"/>
    </source>
</evidence>
<dbReference type="RefSeq" id="WP_128673890.1">
    <property type="nucleotide sequence ID" value="NZ_RRCO01000002.1"/>
</dbReference>
<dbReference type="Pfam" id="PF12833">
    <property type="entry name" value="HTH_18"/>
    <property type="match status" value="1"/>
</dbReference>
<dbReference type="OrthoDB" id="9803764at2"/>
<dbReference type="InterPro" id="IPR011051">
    <property type="entry name" value="RmlC_Cupin_sf"/>
</dbReference>
<evidence type="ECO:0000256" key="3">
    <source>
        <dbReference type="ARBA" id="ARBA00023163"/>
    </source>
</evidence>
<dbReference type="InterPro" id="IPR018060">
    <property type="entry name" value="HTH_AraC"/>
</dbReference>
<dbReference type="PROSITE" id="PS01124">
    <property type="entry name" value="HTH_ARAC_FAMILY_2"/>
    <property type="match status" value="1"/>
</dbReference>
<protein>
    <submittedName>
        <fullName evidence="5">AraC family transcriptional regulator</fullName>
    </submittedName>
</protein>
<evidence type="ECO:0000256" key="2">
    <source>
        <dbReference type="ARBA" id="ARBA00023125"/>
    </source>
</evidence>
<keyword evidence="2" id="KW-0238">DNA-binding</keyword>
<proteinExistence type="predicted"/>
<name>A0A3P3QXY6_9FIRM</name>
<dbReference type="AlphaFoldDB" id="A0A3P3QXY6"/>
<keyword evidence="6" id="KW-1185">Reference proteome</keyword>
<comment type="caution">
    <text evidence="5">The sequence shown here is derived from an EMBL/GenBank/DDBJ whole genome shotgun (WGS) entry which is preliminary data.</text>
</comment>
<dbReference type="SUPFAM" id="SSF46689">
    <property type="entry name" value="Homeodomain-like"/>
    <property type="match status" value="2"/>
</dbReference>
<dbReference type="Pfam" id="PF07883">
    <property type="entry name" value="Cupin_2"/>
    <property type="match status" value="1"/>
</dbReference>
<dbReference type="InterPro" id="IPR013096">
    <property type="entry name" value="Cupin_2"/>
</dbReference>
<dbReference type="Gene3D" id="1.10.10.60">
    <property type="entry name" value="Homeodomain-like"/>
    <property type="match status" value="2"/>
</dbReference>
<dbReference type="PANTHER" id="PTHR43280:SF2">
    <property type="entry name" value="HTH-TYPE TRANSCRIPTIONAL REGULATOR EXSA"/>
    <property type="match status" value="1"/>
</dbReference>
<dbReference type="GO" id="GO:0043565">
    <property type="term" value="F:sequence-specific DNA binding"/>
    <property type="evidence" value="ECO:0007669"/>
    <property type="project" value="InterPro"/>
</dbReference>